<evidence type="ECO:0000313" key="2">
    <source>
        <dbReference type="EMBL" id="OBU00956.2"/>
    </source>
</evidence>
<reference evidence="2 3" key="1">
    <citation type="submission" date="2016-03" db="EMBL/GenBank/DDBJ databases">
        <title>Comparative genomics of Pseudogymnoascus destructans, the fungus causing white-nose syndrome of bats.</title>
        <authorList>
            <person name="Palmer J.M."/>
            <person name="Drees K.P."/>
            <person name="Foster J.T."/>
            <person name="Lindner D.L."/>
        </authorList>
    </citation>
    <scope>NUCLEOTIDE SEQUENCE [LARGE SCALE GENOMIC DNA]</scope>
    <source>
        <strain evidence="2 3">UAMH 10579</strain>
    </source>
</reference>
<dbReference type="AlphaFoldDB" id="A0A2P2SVU6"/>
<reference evidence="3" key="2">
    <citation type="journal article" date="2018" name="Nat. Commun.">
        <title>Extreme sensitivity to ultraviolet light in the fungal pathogen causing white-nose syndrome of bats.</title>
        <authorList>
            <person name="Palmer J.M."/>
            <person name="Drees K.P."/>
            <person name="Foster J.T."/>
            <person name="Lindner D.L."/>
        </authorList>
    </citation>
    <scope>NUCLEOTIDE SEQUENCE [LARGE SCALE GENOMIC DNA]</scope>
    <source>
        <strain evidence="3">UAMH 10579</strain>
    </source>
</reference>
<feature type="compositionally biased region" description="Basic residues" evidence="1">
    <location>
        <begin position="8"/>
        <end position="20"/>
    </location>
</feature>
<dbReference type="EMBL" id="KV460207">
    <property type="protein sequence ID" value="OBU00956.2"/>
    <property type="molecule type" value="Genomic_DNA"/>
</dbReference>
<sequence length="370" mass="40174">MASAVVRLGRKTTHPSRHRRFRGRSGKISYMKSEPASTFRNATAGPQSLTEAYFLHAHTPSIFQRAGSHLIILLNWSFSFYSGRYNTLVSLPPSINMLFNSAAALLSLAALVSGAPRPESGLSARSPGQHLHSRHVQSLDARAVVVVAGNGNNNNNNGNGRNNDNNRNNQNNRNNNDINNVIISTTVIQLSDTQRQQEVALIVVVQDQVRQRSGRDFELRQQKDRIRQNHYRNKNRNANTVIVIVTEVVDSRTANRQSRFMSRQIRANNNQPSDVTVIVADSAITLLPVGVNQNQAQGGARPTAVLEGQAAASAAALAAIQTVDPNAPFLQTNRTVMAPAGQAFPSFAGVELDPARIVEEGAQGVAVSVV</sequence>
<name>A0A2P2SVU6_9PEZI</name>
<evidence type="ECO:0000313" key="3">
    <source>
        <dbReference type="Proteomes" id="UP000091956"/>
    </source>
</evidence>
<dbReference type="RefSeq" id="XP_018134688.2">
    <property type="nucleotide sequence ID" value="XM_018270299.2"/>
</dbReference>
<feature type="region of interest" description="Disordered" evidence="1">
    <location>
        <begin position="1"/>
        <end position="20"/>
    </location>
</feature>
<keyword evidence="3" id="KW-1185">Reference proteome</keyword>
<proteinExistence type="predicted"/>
<protein>
    <submittedName>
        <fullName evidence="2">Uncharacterized protein</fullName>
    </submittedName>
</protein>
<feature type="region of interest" description="Disordered" evidence="1">
    <location>
        <begin position="149"/>
        <end position="177"/>
    </location>
</feature>
<gene>
    <name evidence="2" type="ORF">VE01_00771</name>
</gene>
<dbReference type="Proteomes" id="UP000091956">
    <property type="component" value="Unassembled WGS sequence"/>
</dbReference>
<evidence type="ECO:0000256" key="1">
    <source>
        <dbReference type="SAM" id="MobiDB-lite"/>
    </source>
</evidence>
<organism evidence="2 3">
    <name type="scientific">Pseudogymnoascus verrucosus</name>
    <dbReference type="NCBI Taxonomy" id="342668"/>
    <lineage>
        <taxon>Eukaryota</taxon>
        <taxon>Fungi</taxon>
        <taxon>Dikarya</taxon>
        <taxon>Ascomycota</taxon>
        <taxon>Pezizomycotina</taxon>
        <taxon>Leotiomycetes</taxon>
        <taxon>Thelebolales</taxon>
        <taxon>Thelebolaceae</taxon>
        <taxon>Pseudogymnoascus</taxon>
    </lineage>
</organism>
<accession>A0A2P2SVU6</accession>
<dbReference type="GeneID" id="28834157"/>